<dbReference type="Proteomes" id="UP000255061">
    <property type="component" value="Unassembled WGS sequence"/>
</dbReference>
<evidence type="ECO:0000313" key="1">
    <source>
        <dbReference type="EMBL" id="SUI93444.1"/>
    </source>
</evidence>
<proteinExistence type="predicted"/>
<dbReference type="AlphaFoldDB" id="A0A380B5H5"/>
<name>A0A380B5H5_9GAMM</name>
<dbReference type="EMBL" id="UGYV01000001">
    <property type="protein sequence ID" value="SUI93444.1"/>
    <property type="molecule type" value="Genomic_DNA"/>
</dbReference>
<organism evidence="1 2">
    <name type="scientific">Shewanella morhuae</name>
    <dbReference type="NCBI Taxonomy" id="365591"/>
    <lineage>
        <taxon>Bacteria</taxon>
        <taxon>Pseudomonadati</taxon>
        <taxon>Pseudomonadota</taxon>
        <taxon>Gammaproteobacteria</taxon>
        <taxon>Alteromonadales</taxon>
        <taxon>Shewanellaceae</taxon>
        <taxon>Shewanella</taxon>
    </lineage>
</organism>
<sequence length="328" mass="37505">MRYAKKILSVMIRAQLIYAVFFLPNTFAENINYNHYGPLSVYAQSPMQAGSLTPMLRSGFALPEGKKELYGSATAASVWAETDEYYADYYHNSLNGGIKWQLTEKWMLDSHYKWSFSGDNHLDAVTIWFHDAFGIGQNSRDNTTQNKNEIYSNNGIYQPDISGDTLTNDINFYLEYQIINENNHGLSIGGSLYYNHVNSGEFIDNRFEQALQLNYSYTTGMHNLYSTAGISFRKNNESLSGADYKDHALMLSLGYEFLMGRHGWLIELHHYDGLLNTDNDFSKASHEISLGYRYYLDNSAIEFAIVENLLNMDNSTDIAFSLGYRIMI</sequence>
<evidence type="ECO:0000313" key="2">
    <source>
        <dbReference type="Proteomes" id="UP000255061"/>
    </source>
</evidence>
<dbReference type="Pfam" id="PF11383">
    <property type="entry name" value="DUF3187"/>
    <property type="match status" value="1"/>
</dbReference>
<reference evidence="1 2" key="1">
    <citation type="submission" date="2018-06" db="EMBL/GenBank/DDBJ databases">
        <authorList>
            <consortium name="Pathogen Informatics"/>
            <person name="Doyle S."/>
        </authorList>
    </citation>
    <scope>NUCLEOTIDE SEQUENCE [LARGE SCALE GENOMIC DNA]</scope>
    <source>
        <strain evidence="1 2">NCTC10736</strain>
    </source>
</reference>
<accession>A0A380B5H5</accession>
<dbReference type="InterPro" id="IPR021523">
    <property type="entry name" value="DUF3187"/>
</dbReference>
<protein>
    <submittedName>
        <fullName evidence="1">Protein of uncharacterized function (DUF3187)</fullName>
    </submittedName>
</protein>
<gene>
    <name evidence="1" type="ORF">NCTC10736_03669</name>
</gene>
<dbReference type="RefSeq" id="WP_115406964.1">
    <property type="nucleotide sequence ID" value="NZ_UGYV01000001.1"/>
</dbReference>